<dbReference type="AlphaFoldDB" id="T1JWJ1"/>
<dbReference type="HOGENOM" id="CLU_2402506_0_0_1"/>
<dbReference type="InterPro" id="IPR059073">
    <property type="entry name" value="TRMT11_N"/>
</dbReference>
<protein>
    <recommendedName>
        <fullName evidence="1">tRNA (guanine(10)-N(2))-methyltransferase TRMT11 N-terminal domain-containing protein</fullName>
    </recommendedName>
</protein>
<dbReference type="Pfam" id="PF25904">
    <property type="entry name" value="Tmrp11_N"/>
    <property type="match status" value="1"/>
</dbReference>
<evidence type="ECO:0000313" key="2">
    <source>
        <dbReference type="EnsemblMetazoa" id="tetur02g08460.1"/>
    </source>
</evidence>
<dbReference type="EnsemblMetazoa" id="tetur02g08460.1">
    <property type="protein sequence ID" value="tetur02g08460.1"/>
    <property type="gene ID" value="tetur02g08460"/>
</dbReference>
<dbReference type="Proteomes" id="UP000015104">
    <property type="component" value="Unassembled WGS sequence"/>
</dbReference>
<accession>T1JWJ1</accession>
<reference evidence="3" key="1">
    <citation type="submission" date="2011-08" db="EMBL/GenBank/DDBJ databases">
        <authorList>
            <person name="Rombauts S."/>
        </authorList>
    </citation>
    <scope>NUCLEOTIDE SEQUENCE</scope>
    <source>
        <strain evidence="3">London</strain>
    </source>
</reference>
<name>T1JWJ1_TETUR</name>
<evidence type="ECO:0000313" key="3">
    <source>
        <dbReference type="Proteomes" id="UP000015104"/>
    </source>
</evidence>
<evidence type="ECO:0000259" key="1">
    <source>
        <dbReference type="Pfam" id="PF25904"/>
    </source>
</evidence>
<dbReference type="STRING" id="32264.T1JWJ1"/>
<keyword evidence="3" id="KW-1185">Reference proteome</keyword>
<reference evidence="2" key="2">
    <citation type="submission" date="2015-06" db="UniProtKB">
        <authorList>
            <consortium name="EnsemblMetazoa"/>
        </authorList>
    </citation>
    <scope>IDENTIFICATION</scope>
</reference>
<proteinExistence type="predicted"/>
<sequence>MAYRYLIWFCQECPAFRLAEFEALLTLFKCEAKICCPNKEKPFLVVQSNQREDEEKLIQVTKRSVCVRSLIHLWADSTSREALFSQLKNYLSE</sequence>
<organism evidence="2 3">
    <name type="scientific">Tetranychus urticae</name>
    <name type="common">Two-spotted spider mite</name>
    <dbReference type="NCBI Taxonomy" id="32264"/>
    <lineage>
        <taxon>Eukaryota</taxon>
        <taxon>Metazoa</taxon>
        <taxon>Ecdysozoa</taxon>
        <taxon>Arthropoda</taxon>
        <taxon>Chelicerata</taxon>
        <taxon>Arachnida</taxon>
        <taxon>Acari</taxon>
        <taxon>Acariformes</taxon>
        <taxon>Trombidiformes</taxon>
        <taxon>Prostigmata</taxon>
        <taxon>Eleutherengona</taxon>
        <taxon>Raphignathae</taxon>
        <taxon>Tetranychoidea</taxon>
        <taxon>Tetranychidae</taxon>
        <taxon>Tetranychus</taxon>
    </lineage>
</organism>
<feature type="domain" description="tRNA (guanine(10)-N(2))-methyltransferase TRMT11 N-terminal" evidence="1">
    <location>
        <begin position="4"/>
        <end position="89"/>
    </location>
</feature>
<dbReference type="EMBL" id="CAEY01000813">
    <property type="status" value="NOT_ANNOTATED_CDS"/>
    <property type="molecule type" value="Genomic_DNA"/>
</dbReference>